<accession>A0AAN9PME5</accession>
<feature type="chain" id="PRO_5042837817" description="Peptidase A1 domain-containing protein" evidence="5">
    <location>
        <begin position="20"/>
        <end position="431"/>
    </location>
</feature>
<dbReference type="GO" id="GO:0006508">
    <property type="term" value="P:proteolysis"/>
    <property type="evidence" value="ECO:0007669"/>
    <property type="project" value="InterPro"/>
</dbReference>
<dbReference type="PANTHER" id="PTHR47965">
    <property type="entry name" value="ASPARTYL PROTEASE-RELATED"/>
    <property type="match status" value="1"/>
</dbReference>
<evidence type="ECO:0000256" key="2">
    <source>
        <dbReference type="ARBA" id="ARBA00007447"/>
    </source>
</evidence>
<dbReference type="Pfam" id="PF14541">
    <property type="entry name" value="TAXi_C"/>
    <property type="match status" value="1"/>
</dbReference>
<reference evidence="7 8" key="1">
    <citation type="submission" date="2024-01" db="EMBL/GenBank/DDBJ databases">
        <title>The genomes of 5 underutilized Papilionoideae crops provide insights into root nodulation and disease resistance.</title>
        <authorList>
            <person name="Yuan L."/>
        </authorList>
    </citation>
    <scope>NUCLEOTIDE SEQUENCE [LARGE SCALE GENOMIC DNA]</scope>
    <source>
        <strain evidence="7">LY-2023</strain>
        <tissue evidence="7">Leaf</tissue>
    </source>
</reference>
<protein>
    <recommendedName>
        <fullName evidence="6">Peptidase A1 domain-containing protein</fullName>
    </recommendedName>
</protein>
<evidence type="ECO:0000256" key="5">
    <source>
        <dbReference type="SAM" id="SignalP"/>
    </source>
</evidence>
<proteinExistence type="inferred from homology"/>
<dbReference type="InterPro" id="IPR033121">
    <property type="entry name" value="PEPTIDASE_A1"/>
</dbReference>
<keyword evidence="4 5" id="KW-0732">Signal</keyword>
<evidence type="ECO:0000256" key="1">
    <source>
        <dbReference type="ARBA" id="ARBA00004239"/>
    </source>
</evidence>
<dbReference type="InterPro" id="IPR032799">
    <property type="entry name" value="TAXi_C"/>
</dbReference>
<dbReference type="GO" id="GO:0004190">
    <property type="term" value="F:aspartic-type endopeptidase activity"/>
    <property type="evidence" value="ECO:0007669"/>
    <property type="project" value="InterPro"/>
</dbReference>
<dbReference type="InterPro" id="IPR021109">
    <property type="entry name" value="Peptidase_aspartic_dom_sf"/>
</dbReference>
<keyword evidence="3" id="KW-0964">Secreted</keyword>
<feature type="signal peptide" evidence="5">
    <location>
        <begin position="1"/>
        <end position="19"/>
    </location>
</feature>
<evidence type="ECO:0000259" key="6">
    <source>
        <dbReference type="PROSITE" id="PS51767"/>
    </source>
</evidence>
<dbReference type="FunFam" id="2.40.70.10:FF:000096">
    <property type="entry name" value="Basic 7S globulin"/>
    <property type="match status" value="1"/>
</dbReference>
<dbReference type="SUPFAM" id="SSF50630">
    <property type="entry name" value="Acid proteases"/>
    <property type="match status" value="1"/>
</dbReference>
<dbReference type="InterPro" id="IPR001461">
    <property type="entry name" value="Aspartic_peptidase_A1"/>
</dbReference>
<name>A0AAN9PME5_CLITE</name>
<dbReference type="FunFam" id="2.40.70.10:FF:000041">
    <property type="entry name" value="Basic 7S globulin"/>
    <property type="match status" value="1"/>
</dbReference>
<evidence type="ECO:0000313" key="8">
    <source>
        <dbReference type="Proteomes" id="UP001359559"/>
    </source>
</evidence>
<dbReference type="Pfam" id="PF14543">
    <property type="entry name" value="TAXi_N"/>
    <property type="match status" value="1"/>
</dbReference>
<dbReference type="PROSITE" id="PS51767">
    <property type="entry name" value="PEPTIDASE_A1"/>
    <property type="match status" value="1"/>
</dbReference>
<feature type="domain" description="Peptidase A1" evidence="6">
    <location>
        <begin position="50"/>
        <end position="418"/>
    </location>
</feature>
<comment type="similarity">
    <text evidence="2">Belongs to the peptidase A1 family.</text>
</comment>
<evidence type="ECO:0000313" key="7">
    <source>
        <dbReference type="EMBL" id="KAK7303259.1"/>
    </source>
</evidence>
<evidence type="ECO:0000256" key="4">
    <source>
        <dbReference type="ARBA" id="ARBA00022729"/>
    </source>
</evidence>
<dbReference type="AlphaFoldDB" id="A0AAN9PME5"/>
<organism evidence="7 8">
    <name type="scientific">Clitoria ternatea</name>
    <name type="common">Butterfly pea</name>
    <dbReference type="NCBI Taxonomy" id="43366"/>
    <lineage>
        <taxon>Eukaryota</taxon>
        <taxon>Viridiplantae</taxon>
        <taxon>Streptophyta</taxon>
        <taxon>Embryophyta</taxon>
        <taxon>Tracheophyta</taxon>
        <taxon>Spermatophyta</taxon>
        <taxon>Magnoliopsida</taxon>
        <taxon>eudicotyledons</taxon>
        <taxon>Gunneridae</taxon>
        <taxon>Pentapetalae</taxon>
        <taxon>rosids</taxon>
        <taxon>fabids</taxon>
        <taxon>Fabales</taxon>
        <taxon>Fabaceae</taxon>
        <taxon>Papilionoideae</taxon>
        <taxon>50 kb inversion clade</taxon>
        <taxon>NPAAA clade</taxon>
        <taxon>indigoferoid/millettioid clade</taxon>
        <taxon>Phaseoleae</taxon>
        <taxon>Clitoria</taxon>
    </lineage>
</organism>
<dbReference type="InterPro" id="IPR032861">
    <property type="entry name" value="TAXi_N"/>
</dbReference>
<dbReference type="Gene3D" id="2.40.70.10">
    <property type="entry name" value="Acid Proteases"/>
    <property type="match status" value="2"/>
</dbReference>
<comment type="caution">
    <text evidence="7">The sequence shown here is derived from an EMBL/GenBank/DDBJ whole genome shotgun (WGS) entry which is preliminary data.</text>
</comment>
<dbReference type="Proteomes" id="UP001359559">
    <property type="component" value="Unassembled WGS sequence"/>
</dbReference>
<dbReference type="EMBL" id="JAYKXN010000003">
    <property type="protein sequence ID" value="KAK7303259.1"/>
    <property type="molecule type" value="Genomic_DNA"/>
</dbReference>
<dbReference type="GO" id="GO:0005576">
    <property type="term" value="C:extracellular region"/>
    <property type="evidence" value="ECO:0007669"/>
    <property type="project" value="UniProtKB-SubCell"/>
</dbReference>
<dbReference type="PANTHER" id="PTHR47965:SF44">
    <property type="entry name" value="7S GLOBULIN 2 SMALL SUBUNIT, PUTATIVE-RELATED"/>
    <property type="match status" value="1"/>
</dbReference>
<sequence length="431" mass="46323">MASSSFATIQFFLLSTALCSVCCLSASHPPNTKPNPFTLPIKKDPKTNLFYTSIGIGTPRQDFNLVIDLSGQNLWYGSEPHYNSSSYRPIPCKSKQCHDVACIIGCNGPLQPGCTNNTCPAEAVSYFAKFIFGGSLGEDIIFFSQQQVSGLLSSCITVDGLPSFTNKDSPLIGLPESTKGILGLARSQLALPTQLATTNKLPHKFSLCLPSSNKQGFTNLLVGPELAHTQKVSKFLQTTPLIVNPVATEPVSVEGVASKEYFIDVKSVKIDGRVLNLKSSLLAIDKKGNGGTRISTIRPFTELQGSVYKIFIRDFLKRASDRKLKRVASVAPFEACFDSVNGLAVPTIDLVLPGGVQWTIHGANSMIMAKKNVACLAIVDGGTETKMSFVKASIVIGGYQLQDNLLEFDVASSKLSFSSSLLLHNATCSHS</sequence>
<evidence type="ECO:0000256" key="3">
    <source>
        <dbReference type="ARBA" id="ARBA00022525"/>
    </source>
</evidence>
<keyword evidence="8" id="KW-1185">Reference proteome</keyword>
<gene>
    <name evidence="7" type="ORF">RJT34_14161</name>
</gene>
<comment type="subcellular location">
    <subcellularLocation>
        <location evidence="1">Secreted</location>
        <location evidence="1">Extracellular space</location>
    </subcellularLocation>
</comment>